<dbReference type="EC" id="1.7.1.13" evidence="5"/>
<dbReference type="PANTHER" id="PTHR34354:SF1">
    <property type="entry name" value="NADPH-DEPENDENT 7-CYANO-7-DEAZAGUANINE REDUCTASE"/>
    <property type="match status" value="1"/>
</dbReference>
<comment type="subunit">
    <text evidence="5">Homodimer.</text>
</comment>
<protein>
    <recommendedName>
        <fullName evidence="5">NADPH-dependent 7-cyano-7-deazaguanine reductase</fullName>
        <ecNumber evidence="5">1.7.1.13</ecNumber>
    </recommendedName>
    <alternativeName>
        <fullName evidence="5">7-cyano-7-carbaguanine reductase</fullName>
    </alternativeName>
    <alternativeName>
        <fullName evidence="5">NADPH-dependent nitrile oxidoreductase</fullName>
    </alternativeName>
    <alternativeName>
        <fullName evidence="5">PreQ(0) reductase</fullName>
    </alternativeName>
</protein>
<dbReference type="Proteomes" id="UP000636949">
    <property type="component" value="Unassembled WGS sequence"/>
</dbReference>
<comment type="pathway">
    <text evidence="5">tRNA modification; tRNA-queuosine biosynthesis.</text>
</comment>
<name>A0A8J2Z3X4_9GAMM</name>
<dbReference type="PANTHER" id="PTHR34354">
    <property type="entry name" value="NADPH-DEPENDENT 7-CYANO-7-DEAZAGUANINE REDUCTASE"/>
    <property type="match status" value="1"/>
</dbReference>
<dbReference type="UniPathway" id="UPA00392"/>
<keyword evidence="8" id="KW-1185">Reference proteome</keyword>
<keyword evidence="1 5" id="KW-0963">Cytoplasm</keyword>
<evidence type="ECO:0000256" key="2">
    <source>
        <dbReference type="ARBA" id="ARBA00022785"/>
    </source>
</evidence>
<dbReference type="PIRSF" id="PIRSF004750">
    <property type="entry name" value="Nitrile_oxidored_YqcD_prd"/>
    <property type="match status" value="1"/>
</dbReference>
<feature type="active site" description="Proton donor" evidence="5">
    <location>
        <position position="208"/>
    </location>
</feature>
<dbReference type="InterPro" id="IPR050084">
    <property type="entry name" value="NADPH_dep_7-cyano-7-deazaG_red"/>
</dbReference>
<feature type="binding site" evidence="5">
    <location>
        <begin position="101"/>
        <end position="103"/>
    </location>
    <ligand>
        <name>substrate</name>
    </ligand>
</feature>
<dbReference type="Pfam" id="PF14489">
    <property type="entry name" value="QueF"/>
    <property type="match status" value="1"/>
</dbReference>
<comment type="catalytic activity">
    <reaction evidence="5">
        <text>7-aminomethyl-7-carbaguanine + 2 NADP(+) = 7-cyano-7-carbaguanine + 2 NADPH + 3 H(+)</text>
        <dbReference type="Rhea" id="RHEA:13409"/>
        <dbReference type="ChEBI" id="CHEBI:15378"/>
        <dbReference type="ChEBI" id="CHEBI:45075"/>
        <dbReference type="ChEBI" id="CHEBI:57783"/>
        <dbReference type="ChEBI" id="CHEBI:58349"/>
        <dbReference type="ChEBI" id="CHEBI:58703"/>
        <dbReference type="EC" id="1.7.1.13"/>
    </reaction>
</comment>
<evidence type="ECO:0000259" key="6">
    <source>
        <dbReference type="Pfam" id="PF14819"/>
    </source>
</evidence>
<dbReference type="SUPFAM" id="SSF55620">
    <property type="entry name" value="Tetrahydrobiopterin biosynthesis enzymes-like"/>
    <property type="match status" value="1"/>
</dbReference>
<gene>
    <name evidence="5 7" type="primary">queF</name>
    <name evidence="7" type="ORF">GCM10010995_10720</name>
</gene>
<dbReference type="InterPro" id="IPR029500">
    <property type="entry name" value="QueF"/>
</dbReference>
<feature type="binding site" evidence="5">
    <location>
        <begin position="103"/>
        <end position="104"/>
    </location>
    <ligand>
        <name>NADPH</name>
        <dbReference type="ChEBI" id="CHEBI:57783"/>
    </ligand>
</feature>
<dbReference type="AlphaFoldDB" id="A0A8J2Z3X4"/>
<dbReference type="NCBIfam" id="TIGR03138">
    <property type="entry name" value="QueF"/>
    <property type="match status" value="1"/>
</dbReference>
<dbReference type="HAMAP" id="MF_00817">
    <property type="entry name" value="QueF_type2"/>
    <property type="match status" value="1"/>
</dbReference>
<dbReference type="GO" id="GO:0005737">
    <property type="term" value="C:cytoplasm"/>
    <property type="evidence" value="ECO:0007669"/>
    <property type="project" value="UniProtKB-SubCell"/>
</dbReference>
<feature type="active site" description="Thioimide intermediate" evidence="5">
    <location>
        <position position="201"/>
    </location>
</feature>
<dbReference type="InterPro" id="IPR029139">
    <property type="entry name" value="QueF_N"/>
</dbReference>
<keyword evidence="2 5" id="KW-0671">Queuosine biosynthesis</keyword>
<feature type="binding site" evidence="5">
    <location>
        <begin position="240"/>
        <end position="241"/>
    </location>
    <ligand>
        <name>substrate</name>
    </ligand>
</feature>
<dbReference type="GO" id="GO:0008616">
    <property type="term" value="P:tRNA queuosine(34) biosynthetic process"/>
    <property type="evidence" value="ECO:0007669"/>
    <property type="project" value="UniProtKB-UniRule"/>
</dbReference>
<evidence type="ECO:0000256" key="3">
    <source>
        <dbReference type="ARBA" id="ARBA00022857"/>
    </source>
</evidence>
<dbReference type="EMBL" id="BMJS01000008">
    <property type="protein sequence ID" value="GGF95353.1"/>
    <property type="molecule type" value="Genomic_DNA"/>
</dbReference>
<keyword evidence="3 5" id="KW-0521">NADP</keyword>
<evidence type="ECO:0000256" key="5">
    <source>
        <dbReference type="HAMAP-Rule" id="MF_00817"/>
    </source>
</evidence>
<organism evidence="7 8">
    <name type="scientific">Cysteiniphilum litorale</name>
    <dbReference type="NCBI Taxonomy" id="2056700"/>
    <lineage>
        <taxon>Bacteria</taxon>
        <taxon>Pseudomonadati</taxon>
        <taxon>Pseudomonadota</taxon>
        <taxon>Gammaproteobacteria</taxon>
        <taxon>Thiotrichales</taxon>
        <taxon>Fastidiosibacteraceae</taxon>
        <taxon>Cysteiniphilum</taxon>
    </lineage>
</organism>
<reference evidence="7" key="1">
    <citation type="journal article" date="2014" name="Int. J. Syst. Evol. Microbiol.">
        <title>Complete genome sequence of Corynebacterium casei LMG S-19264T (=DSM 44701T), isolated from a smear-ripened cheese.</title>
        <authorList>
            <consortium name="US DOE Joint Genome Institute (JGI-PGF)"/>
            <person name="Walter F."/>
            <person name="Albersmeier A."/>
            <person name="Kalinowski J."/>
            <person name="Ruckert C."/>
        </authorList>
    </citation>
    <scope>NUCLEOTIDE SEQUENCE</scope>
    <source>
        <strain evidence="7">CGMCC 1.15758</strain>
    </source>
</reference>
<reference evidence="7" key="2">
    <citation type="submission" date="2020-09" db="EMBL/GenBank/DDBJ databases">
        <authorList>
            <person name="Sun Q."/>
            <person name="Zhou Y."/>
        </authorList>
    </citation>
    <scope>NUCLEOTIDE SEQUENCE</scope>
    <source>
        <strain evidence="7">CGMCC 1.15758</strain>
    </source>
</reference>
<dbReference type="GO" id="GO:0033739">
    <property type="term" value="F:preQ1 synthase activity"/>
    <property type="evidence" value="ECO:0007669"/>
    <property type="project" value="UniProtKB-UniRule"/>
</dbReference>
<dbReference type="Pfam" id="PF14819">
    <property type="entry name" value="QueF_N"/>
    <property type="match status" value="1"/>
</dbReference>
<keyword evidence="4 5" id="KW-0560">Oxidoreductase</keyword>
<dbReference type="Gene3D" id="3.30.1130.10">
    <property type="match status" value="2"/>
</dbReference>
<comment type="subcellular location">
    <subcellularLocation>
        <location evidence="5">Cytoplasm</location>
    </subcellularLocation>
</comment>
<comment type="similarity">
    <text evidence="5">Belongs to the GTP cyclohydrolase I family. QueF type 2 subfamily.</text>
</comment>
<sequence length="298" mass="34437">MSANLHYDTVSLLKITFKFKLMDLGFSELGKKSEYKTQYDASLLFPIPRSIKRDELGIKGVPEFKGVDIWTGFEVSWLNMKGKPQVRIAVFEIDALSQCLIESKSFKLYLNSFNNTHFASDDEVTKIMQHDLSQAANGVVSVTLYALKDYPCHVTNQFVAESIDELDIEINEYMTNPQFLSADQTSKVHERLSSDLLKSNCLVTFQPDWGSVLIEYQGGKINREGLLKYLVSFRDHNEFHEQCVERIYTDIMLYCQPEKLCVYARYTRRGGLDINPMRANFMFDAEQNEQKQIRLARQ</sequence>
<feature type="binding site" evidence="5">
    <location>
        <begin position="269"/>
        <end position="270"/>
    </location>
    <ligand>
        <name>NADPH</name>
        <dbReference type="ChEBI" id="CHEBI:57783"/>
    </ligand>
</feature>
<comment type="function">
    <text evidence="5">Catalyzes the NADPH-dependent reduction of 7-cyano-7-deazaguanine (preQ0) to 7-aminomethyl-7-deazaguanine (preQ1).</text>
</comment>
<evidence type="ECO:0000256" key="1">
    <source>
        <dbReference type="ARBA" id="ARBA00022490"/>
    </source>
</evidence>
<accession>A0A8J2Z3X4</accession>
<feature type="domain" description="NADPH-dependent 7-cyano-7-deazaguanine reductase N-terminal" evidence="6">
    <location>
        <begin position="35"/>
        <end position="144"/>
    </location>
</feature>
<dbReference type="InterPro" id="IPR016428">
    <property type="entry name" value="QueF_type2"/>
</dbReference>
<evidence type="ECO:0000313" key="8">
    <source>
        <dbReference type="Proteomes" id="UP000636949"/>
    </source>
</evidence>
<evidence type="ECO:0000256" key="4">
    <source>
        <dbReference type="ARBA" id="ARBA00023002"/>
    </source>
</evidence>
<proteinExistence type="inferred from homology"/>
<evidence type="ECO:0000313" key="7">
    <source>
        <dbReference type="EMBL" id="GGF95353.1"/>
    </source>
</evidence>
<comment type="caution">
    <text evidence="7">The sequence shown here is derived from an EMBL/GenBank/DDBJ whole genome shotgun (WGS) entry which is preliminary data.</text>
</comment>
<dbReference type="InterPro" id="IPR043133">
    <property type="entry name" value="GTP-CH-I_C/QueF"/>
</dbReference>